<comment type="caution">
    <text evidence="3">The sequence shown here is derived from an EMBL/GenBank/DDBJ whole genome shotgun (WGS) entry which is preliminary data.</text>
</comment>
<dbReference type="EMBL" id="JACGCM010002161">
    <property type="protein sequence ID" value="KAF6143886.1"/>
    <property type="molecule type" value="Genomic_DNA"/>
</dbReference>
<accession>A0A7J7LMK1</accession>
<dbReference type="PANTHER" id="PTHR31723:SF10">
    <property type="entry name" value="PATHOGEN-RELATED PROTEIN"/>
    <property type="match status" value="1"/>
</dbReference>
<protein>
    <submittedName>
        <fullName evidence="3">Uncharacterized protein</fullName>
    </submittedName>
</protein>
<dbReference type="InterPro" id="IPR053218">
    <property type="entry name" value="Pathogen-related_defense"/>
</dbReference>
<proteinExistence type="predicted"/>
<dbReference type="SUPFAM" id="SSF54427">
    <property type="entry name" value="NTF2-like"/>
    <property type="match status" value="1"/>
</dbReference>
<evidence type="ECO:0000313" key="3">
    <source>
        <dbReference type="EMBL" id="KAF6143886.1"/>
    </source>
</evidence>
<dbReference type="InterPro" id="IPR032710">
    <property type="entry name" value="NTF2-like_dom_sf"/>
</dbReference>
<evidence type="ECO:0000256" key="1">
    <source>
        <dbReference type="SAM" id="Coils"/>
    </source>
</evidence>
<dbReference type="PANTHER" id="PTHR31723">
    <property type="entry name" value="PATHOGENESIS-RELATED FAMILY PROTEIN"/>
    <property type="match status" value="1"/>
</dbReference>
<dbReference type="OrthoDB" id="65445at2759"/>
<feature type="coiled-coil region" evidence="1">
    <location>
        <begin position="7"/>
        <end position="34"/>
    </location>
</feature>
<reference evidence="3 4" key="1">
    <citation type="journal article" date="2020" name="IScience">
        <title>Genome Sequencing of the Endangered Kingdonia uniflora (Circaeasteraceae, Ranunculales) Reveals Potential Mechanisms of Evolutionary Specialization.</title>
        <authorList>
            <person name="Sun Y."/>
            <person name="Deng T."/>
            <person name="Zhang A."/>
            <person name="Moore M.J."/>
            <person name="Landis J.B."/>
            <person name="Lin N."/>
            <person name="Zhang H."/>
            <person name="Zhang X."/>
            <person name="Huang J."/>
            <person name="Zhang X."/>
            <person name="Sun H."/>
            <person name="Wang H."/>
        </authorList>
    </citation>
    <scope>NUCLEOTIDE SEQUENCE [LARGE SCALE GENOMIC DNA]</scope>
    <source>
        <strain evidence="3">TB1705</strain>
        <tissue evidence="3">Leaf</tissue>
    </source>
</reference>
<gene>
    <name evidence="3" type="ORF">GIB67_001680</name>
</gene>
<sequence>MGFRTTVEELTSSNKKLEADLVTAQQDLNIEIDQRRYNQFVMKESLAMLGQIDEFMTMMEARNKNSFDKNTQVVDRCKNLESLLNEARGRIAELTVPGMGKLEANENCAAYLDLGIVARGHISAVGTFPRGFAIEIIQVYSGPPTIMYKFRHWAYIEGPFKGRAPTGEKVQFHRIGMFQVNDTMEVEKVELFYDQGELLGPLLKGPKLDGSDASTTSSPGGCPFIPNY</sequence>
<evidence type="ECO:0000256" key="2">
    <source>
        <dbReference type="SAM" id="MobiDB-lite"/>
    </source>
</evidence>
<dbReference type="AlphaFoldDB" id="A0A7J7LMK1"/>
<evidence type="ECO:0000313" key="4">
    <source>
        <dbReference type="Proteomes" id="UP000541444"/>
    </source>
</evidence>
<dbReference type="Proteomes" id="UP000541444">
    <property type="component" value="Unassembled WGS sequence"/>
</dbReference>
<feature type="region of interest" description="Disordered" evidence="2">
    <location>
        <begin position="209"/>
        <end position="228"/>
    </location>
</feature>
<keyword evidence="1" id="KW-0175">Coiled coil</keyword>
<organism evidence="3 4">
    <name type="scientific">Kingdonia uniflora</name>
    <dbReference type="NCBI Taxonomy" id="39325"/>
    <lineage>
        <taxon>Eukaryota</taxon>
        <taxon>Viridiplantae</taxon>
        <taxon>Streptophyta</taxon>
        <taxon>Embryophyta</taxon>
        <taxon>Tracheophyta</taxon>
        <taxon>Spermatophyta</taxon>
        <taxon>Magnoliopsida</taxon>
        <taxon>Ranunculales</taxon>
        <taxon>Circaeasteraceae</taxon>
        <taxon>Kingdonia</taxon>
    </lineage>
</organism>
<keyword evidence="4" id="KW-1185">Reference proteome</keyword>
<name>A0A7J7LMK1_9MAGN</name>